<proteinExistence type="predicted"/>
<feature type="transmembrane region" description="Helical" evidence="6">
    <location>
        <begin position="433"/>
        <end position="453"/>
    </location>
</feature>
<keyword evidence="8" id="KW-1185">Reference proteome</keyword>
<dbReference type="AlphaFoldDB" id="A0AAD5S167"/>
<feature type="transmembrane region" description="Helical" evidence="6">
    <location>
        <begin position="327"/>
        <end position="352"/>
    </location>
</feature>
<evidence type="ECO:0000256" key="4">
    <source>
        <dbReference type="ARBA" id="ARBA00023136"/>
    </source>
</evidence>
<dbReference type="GO" id="GO:0015095">
    <property type="term" value="F:magnesium ion transmembrane transporter activity"/>
    <property type="evidence" value="ECO:0007669"/>
    <property type="project" value="InterPro"/>
</dbReference>
<organism evidence="7 8">
    <name type="scientific">Rhizophlyctis rosea</name>
    <dbReference type="NCBI Taxonomy" id="64517"/>
    <lineage>
        <taxon>Eukaryota</taxon>
        <taxon>Fungi</taxon>
        <taxon>Fungi incertae sedis</taxon>
        <taxon>Chytridiomycota</taxon>
        <taxon>Chytridiomycota incertae sedis</taxon>
        <taxon>Chytridiomycetes</taxon>
        <taxon>Rhizophlyctidales</taxon>
        <taxon>Rhizophlyctidaceae</taxon>
        <taxon>Rhizophlyctis</taxon>
    </lineage>
</organism>
<feature type="compositionally biased region" description="Basic and acidic residues" evidence="5">
    <location>
        <begin position="205"/>
        <end position="214"/>
    </location>
</feature>
<evidence type="ECO:0000256" key="5">
    <source>
        <dbReference type="SAM" id="MobiDB-lite"/>
    </source>
</evidence>
<gene>
    <name evidence="7" type="primary">NIPAL3</name>
    <name evidence="7" type="ORF">HK097_006109</name>
</gene>
<evidence type="ECO:0000313" key="8">
    <source>
        <dbReference type="Proteomes" id="UP001212841"/>
    </source>
</evidence>
<protein>
    <submittedName>
        <fullName evidence="7">NIPA-like protein 3</fullName>
    </submittedName>
</protein>
<dbReference type="PANTHER" id="PTHR12570:SF9">
    <property type="entry name" value="MAGNESIUM TRANSPORTER NIPA8-RELATED"/>
    <property type="match status" value="1"/>
</dbReference>
<comment type="subcellular location">
    <subcellularLocation>
        <location evidence="1">Membrane</location>
        <topology evidence="1">Multi-pass membrane protein</topology>
    </subcellularLocation>
</comment>
<dbReference type="SUPFAM" id="SSF103481">
    <property type="entry name" value="Multidrug resistance efflux transporter EmrE"/>
    <property type="match status" value="1"/>
</dbReference>
<dbReference type="GO" id="GO:0016020">
    <property type="term" value="C:membrane"/>
    <property type="evidence" value="ECO:0007669"/>
    <property type="project" value="UniProtKB-SubCell"/>
</dbReference>
<evidence type="ECO:0000256" key="3">
    <source>
        <dbReference type="ARBA" id="ARBA00022989"/>
    </source>
</evidence>
<feature type="compositionally biased region" description="Basic and acidic residues" evidence="5">
    <location>
        <begin position="170"/>
        <end position="193"/>
    </location>
</feature>
<reference evidence="7" key="1">
    <citation type="submission" date="2020-05" db="EMBL/GenBank/DDBJ databases">
        <title>Phylogenomic resolution of chytrid fungi.</title>
        <authorList>
            <person name="Stajich J.E."/>
            <person name="Amses K."/>
            <person name="Simmons R."/>
            <person name="Seto K."/>
            <person name="Myers J."/>
            <person name="Bonds A."/>
            <person name="Quandt C.A."/>
            <person name="Barry K."/>
            <person name="Liu P."/>
            <person name="Grigoriev I."/>
            <person name="Longcore J.E."/>
            <person name="James T.Y."/>
        </authorList>
    </citation>
    <scope>NUCLEOTIDE SEQUENCE</scope>
    <source>
        <strain evidence="7">JEL0318</strain>
    </source>
</reference>
<evidence type="ECO:0000256" key="1">
    <source>
        <dbReference type="ARBA" id="ARBA00004141"/>
    </source>
</evidence>
<feature type="region of interest" description="Disordered" evidence="5">
    <location>
        <begin position="170"/>
        <end position="218"/>
    </location>
</feature>
<evidence type="ECO:0000256" key="2">
    <source>
        <dbReference type="ARBA" id="ARBA00022692"/>
    </source>
</evidence>
<dbReference type="Proteomes" id="UP001212841">
    <property type="component" value="Unassembled WGS sequence"/>
</dbReference>
<feature type="transmembrane region" description="Helical" evidence="6">
    <location>
        <begin position="402"/>
        <end position="421"/>
    </location>
</feature>
<comment type="caution">
    <text evidence="7">The sequence shown here is derived from an EMBL/GenBank/DDBJ whole genome shotgun (WGS) entry which is preliminary data.</text>
</comment>
<feature type="transmembrane region" description="Helical" evidence="6">
    <location>
        <begin position="372"/>
        <end position="390"/>
    </location>
</feature>
<feature type="transmembrane region" description="Helical" evidence="6">
    <location>
        <begin position="12"/>
        <end position="39"/>
    </location>
</feature>
<evidence type="ECO:0000256" key="6">
    <source>
        <dbReference type="SAM" id="Phobius"/>
    </source>
</evidence>
<feature type="transmembrane region" description="Helical" evidence="6">
    <location>
        <begin position="90"/>
        <end position="110"/>
    </location>
</feature>
<name>A0AAD5S167_9FUNG</name>
<dbReference type="Pfam" id="PF05653">
    <property type="entry name" value="Mg_trans_NIPA"/>
    <property type="match status" value="2"/>
</dbReference>
<keyword evidence="4 6" id="KW-0472">Membrane</keyword>
<keyword evidence="2 6" id="KW-0812">Transmembrane</keyword>
<keyword evidence="3 6" id="KW-1133">Transmembrane helix</keyword>
<dbReference type="EMBL" id="JADGJD010002868">
    <property type="protein sequence ID" value="KAJ3027654.1"/>
    <property type="molecule type" value="Genomic_DNA"/>
</dbReference>
<accession>A0AAD5S167</accession>
<feature type="non-terminal residue" evidence="7">
    <location>
        <position position="472"/>
    </location>
</feature>
<dbReference type="InterPro" id="IPR037185">
    <property type="entry name" value="EmrE-like"/>
</dbReference>
<evidence type="ECO:0000313" key="7">
    <source>
        <dbReference type="EMBL" id="KAJ3027654.1"/>
    </source>
</evidence>
<feature type="transmembrane region" description="Helical" evidence="6">
    <location>
        <begin position="51"/>
        <end position="70"/>
    </location>
</feature>
<dbReference type="InterPro" id="IPR008521">
    <property type="entry name" value="Mg_trans_NIPA"/>
</dbReference>
<dbReference type="PANTHER" id="PTHR12570">
    <property type="match status" value="1"/>
</dbReference>
<sequence>MIVFILGNFFNFIALQFAAQSLVAPLGSISLVVNVILAPLINNERWTWKDVVGVLLIVAGSSMTVAFAGVNTHDYKLCVLLALFRRTQTIIFLSFTCFFIVCLYFSINIIERNIDFDEGSLGNIPPVFVAGDGEEGRRSLVGKRLSGWSGRASGVLSRLRDGVVVGGAEKTEGDKEGVGGHRDLDAETGEFRGPKILVSGEDEGNEKRAERDEIGAETEGTVIGSSSDVHTIAMSDVPLVADPVGKDRKDADEIVREEEKYQLEDARGSRDGLPRDMVEEEGGKKREWFGWWRRFKSRNRFFIWWNGVDVWPKFKRKIPLQAFPVQWYLPFAYASLGGLMATITVLCAKATIHLLTTTFFEGDNQYNNGFAWLITGVTILTAFNQVYWINMGLQRYDALLQIPVFYTVWTLFDVIGGGVYFDEFKGFQPKQYGLFTFAVAVIFLGVGVLAGRLKRLEDVGKEKEVVGVVAAR</sequence>